<sequence length="260" mass="29736">MKPSVRYLALLVFTVTLFCIYYDVLYERIHYHFLYRKLGGSLKDIKSVHLFHNQLTNFVNQIAPNELEGNSADSRLQTEWYYFIARALVHRGHARICEIGFNAGHAAVTWLSALPNSTYIGFDNGFHNYTQRCVDYLKRYFGEQRIDIYYGSSDTTVWEYANQHPWTSCDIFHVDGQHYGELPFQDIANAKRLVASGSLIIVDDAVLSGPCERHGSFCYNPTQAWKQLNASGLMSTAECIRLELPWRGFCFGIVGSLTSS</sequence>
<dbReference type="Proteomes" id="UP001061958">
    <property type="component" value="Unassembled WGS sequence"/>
</dbReference>
<evidence type="ECO:0000256" key="1">
    <source>
        <dbReference type="SAM" id="Phobius"/>
    </source>
</evidence>
<keyword evidence="1" id="KW-1133">Transmembrane helix</keyword>
<dbReference type="Gene3D" id="3.40.50.150">
    <property type="entry name" value="Vaccinia Virus protein VP39"/>
    <property type="match status" value="1"/>
</dbReference>
<evidence type="ECO:0000313" key="3">
    <source>
        <dbReference type="Proteomes" id="UP001061958"/>
    </source>
</evidence>
<organism evidence="2 3">
    <name type="scientific">Galdieria partita</name>
    <dbReference type="NCBI Taxonomy" id="83374"/>
    <lineage>
        <taxon>Eukaryota</taxon>
        <taxon>Rhodophyta</taxon>
        <taxon>Bangiophyceae</taxon>
        <taxon>Galdieriales</taxon>
        <taxon>Galdieriaceae</taxon>
        <taxon>Galdieria</taxon>
    </lineage>
</organism>
<keyword evidence="1" id="KW-0812">Transmembrane</keyword>
<gene>
    <name evidence="2" type="ORF">GpartN1_g3171.t1</name>
</gene>
<dbReference type="InterPro" id="IPR029063">
    <property type="entry name" value="SAM-dependent_MTases_sf"/>
</dbReference>
<reference evidence="2" key="1">
    <citation type="journal article" date="2022" name="Proc. Natl. Acad. Sci. U.S.A.">
        <title>Life cycle and functional genomics of the unicellular red alga Galdieria for elucidating algal and plant evolution and industrial use.</title>
        <authorList>
            <person name="Hirooka S."/>
            <person name="Itabashi T."/>
            <person name="Ichinose T.M."/>
            <person name="Onuma R."/>
            <person name="Fujiwara T."/>
            <person name="Yamashita S."/>
            <person name="Jong L.W."/>
            <person name="Tomita R."/>
            <person name="Iwane A.H."/>
            <person name="Miyagishima S.Y."/>
        </authorList>
    </citation>
    <scope>NUCLEOTIDE SEQUENCE</scope>
    <source>
        <strain evidence="2">NBRC 102759</strain>
    </source>
</reference>
<dbReference type="Pfam" id="PF13578">
    <property type="entry name" value="Methyltransf_24"/>
    <property type="match status" value="1"/>
</dbReference>
<dbReference type="AlphaFoldDB" id="A0A9C7UQB0"/>
<proteinExistence type="predicted"/>
<dbReference type="SUPFAM" id="SSF53335">
    <property type="entry name" value="S-adenosyl-L-methionine-dependent methyltransferases"/>
    <property type="match status" value="1"/>
</dbReference>
<keyword evidence="1" id="KW-0472">Membrane</keyword>
<comment type="caution">
    <text evidence="2">The sequence shown here is derived from an EMBL/GenBank/DDBJ whole genome shotgun (WGS) entry which is preliminary data.</text>
</comment>
<feature type="transmembrane region" description="Helical" evidence="1">
    <location>
        <begin position="6"/>
        <end position="26"/>
    </location>
</feature>
<reference evidence="2" key="2">
    <citation type="submission" date="2022-01" db="EMBL/GenBank/DDBJ databases">
        <authorList>
            <person name="Hirooka S."/>
            <person name="Miyagishima S.Y."/>
        </authorList>
    </citation>
    <scope>NUCLEOTIDE SEQUENCE</scope>
    <source>
        <strain evidence="2">NBRC 102759</strain>
    </source>
</reference>
<accession>A0A9C7UQB0</accession>
<dbReference type="OrthoDB" id="63408at2759"/>
<protein>
    <submittedName>
        <fullName evidence="2">Uncharacterized protein</fullName>
    </submittedName>
</protein>
<keyword evidence="3" id="KW-1185">Reference proteome</keyword>
<name>A0A9C7UQB0_9RHOD</name>
<evidence type="ECO:0000313" key="2">
    <source>
        <dbReference type="EMBL" id="GJQ11380.1"/>
    </source>
</evidence>
<dbReference type="EMBL" id="BQMJ01000023">
    <property type="protein sequence ID" value="GJQ11380.1"/>
    <property type="molecule type" value="Genomic_DNA"/>
</dbReference>